<dbReference type="InterPro" id="IPR037185">
    <property type="entry name" value="EmrE-like"/>
</dbReference>
<evidence type="ECO:0000259" key="7">
    <source>
        <dbReference type="Pfam" id="PF03151"/>
    </source>
</evidence>
<dbReference type="OrthoDB" id="6418713at2759"/>
<feature type="transmembrane region" description="Helical" evidence="6">
    <location>
        <begin position="108"/>
        <end position="129"/>
    </location>
</feature>
<feature type="transmembrane region" description="Helical" evidence="6">
    <location>
        <begin position="232"/>
        <end position="256"/>
    </location>
</feature>
<dbReference type="KEGG" id="pti:PHATRDRAFT_38686"/>
<evidence type="ECO:0000313" key="8">
    <source>
        <dbReference type="EMBL" id="EEC46028.1"/>
    </source>
</evidence>
<feature type="transmembrane region" description="Helical" evidence="6">
    <location>
        <begin position="201"/>
        <end position="217"/>
    </location>
</feature>
<protein>
    <recommendedName>
        <fullName evidence="7">Sugar phosphate transporter domain-containing protein</fullName>
    </recommendedName>
</protein>
<organism evidence="8 9">
    <name type="scientific">Phaeodactylum tricornutum (strain CCAP 1055/1)</name>
    <dbReference type="NCBI Taxonomy" id="556484"/>
    <lineage>
        <taxon>Eukaryota</taxon>
        <taxon>Sar</taxon>
        <taxon>Stramenopiles</taxon>
        <taxon>Ochrophyta</taxon>
        <taxon>Bacillariophyta</taxon>
        <taxon>Bacillariophyceae</taxon>
        <taxon>Bacillariophycidae</taxon>
        <taxon>Naviculales</taxon>
        <taxon>Phaeodactylaceae</taxon>
        <taxon>Phaeodactylum</taxon>
    </lineage>
</organism>
<dbReference type="SUPFAM" id="SSF103481">
    <property type="entry name" value="Multidrug resistance efflux transporter EmrE"/>
    <property type="match status" value="1"/>
</dbReference>
<dbReference type="InterPro" id="IPR050186">
    <property type="entry name" value="TPT_transporter"/>
</dbReference>
<feature type="transmembrane region" description="Helical" evidence="6">
    <location>
        <begin position="290"/>
        <end position="309"/>
    </location>
</feature>
<feature type="transmembrane region" description="Helical" evidence="6">
    <location>
        <begin position="7"/>
        <end position="27"/>
    </location>
</feature>
<dbReference type="InParanoid" id="B7G6K0"/>
<evidence type="ECO:0000256" key="4">
    <source>
        <dbReference type="ARBA" id="ARBA00023136"/>
    </source>
</evidence>
<gene>
    <name evidence="8" type="ORF">PHATRDRAFT_38686</name>
</gene>
<feature type="transmembrane region" description="Helical" evidence="6">
    <location>
        <begin position="161"/>
        <end position="180"/>
    </location>
</feature>
<evidence type="ECO:0000256" key="5">
    <source>
        <dbReference type="SAM" id="MobiDB-lite"/>
    </source>
</evidence>
<feature type="transmembrane region" description="Helical" evidence="6">
    <location>
        <begin position="47"/>
        <end position="68"/>
    </location>
</feature>
<reference evidence="9" key="2">
    <citation type="submission" date="2008-08" db="EMBL/GenBank/DDBJ databases">
        <authorList>
            <consortium name="Diatom Consortium"/>
            <person name="Grigoriev I."/>
            <person name="Grimwood J."/>
            <person name="Kuo A."/>
            <person name="Otillar R.P."/>
            <person name="Salamov A."/>
            <person name="Detter J.C."/>
            <person name="Lindquist E."/>
            <person name="Shapiro H."/>
            <person name="Lucas S."/>
            <person name="Glavina del Rio T."/>
            <person name="Pitluck S."/>
            <person name="Rokhsar D."/>
            <person name="Bowler C."/>
        </authorList>
    </citation>
    <scope>GENOME REANNOTATION</scope>
    <source>
        <strain evidence="9">CCAP 1055/1</strain>
    </source>
</reference>
<dbReference type="AlphaFoldDB" id="B7G6K0"/>
<dbReference type="PaxDb" id="2850-Phatr38686"/>
<evidence type="ECO:0000256" key="3">
    <source>
        <dbReference type="ARBA" id="ARBA00022989"/>
    </source>
</evidence>
<keyword evidence="9" id="KW-1185">Reference proteome</keyword>
<sequence length="386" mass="42933">MGFYDDHCFYLPPMLGWFVFSAMLSSYNKFVFGSEHLSFPCPLLLTSIHFGAQWIFSATLCALKPAYFGGERVASMSWPVWLALSVPCGLITSGDVGLSNLSLVSISITFYTMIKASTPVFVLGWAYLFGIEKITWSLLLVISVIAAGEFLTVAGEVDFQLGGFLMCLAASVLSGARWTLVQLKLQALDPPLKTTISTMRLLAPSMCLSMVAFSMVVEKPWTKFDHMDTAQFLHVFGLGLFGAFFAIAMILCEFYLIMNATAIILMIGGVIKEMITIIIGVYFFDDSLNLINITGCFVVFLGVVLYKITFHLNKQKVDKTTEKHHQYQQVGHADRGMDDNDNELFGDEEWNGSVEGHIELQKQDAPERPVLLNVGDETNKKTIRPQ</sequence>
<dbReference type="EMBL" id="CM000618">
    <property type="protein sequence ID" value="EEC46028.1"/>
    <property type="molecule type" value="Genomic_DNA"/>
</dbReference>
<feature type="transmembrane region" description="Helical" evidence="6">
    <location>
        <begin position="136"/>
        <end position="155"/>
    </location>
</feature>
<keyword evidence="3 6" id="KW-1133">Transmembrane helix</keyword>
<accession>B7G6K0</accession>
<feature type="domain" description="Sugar phosphate transporter" evidence="7">
    <location>
        <begin position="15"/>
        <end position="306"/>
    </location>
</feature>
<dbReference type="STRING" id="556484.B7G6K0"/>
<keyword evidence="4 6" id="KW-0472">Membrane</keyword>
<dbReference type="InterPro" id="IPR004853">
    <property type="entry name" value="Sugar_P_trans_dom"/>
</dbReference>
<dbReference type="GO" id="GO:0016020">
    <property type="term" value="C:membrane"/>
    <property type="evidence" value="ECO:0007669"/>
    <property type="project" value="UniProtKB-SubCell"/>
</dbReference>
<feature type="transmembrane region" description="Helical" evidence="6">
    <location>
        <begin position="263"/>
        <end position="284"/>
    </location>
</feature>
<evidence type="ECO:0000256" key="2">
    <source>
        <dbReference type="ARBA" id="ARBA00022692"/>
    </source>
</evidence>
<feature type="transmembrane region" description="Helical" evidence="6">
    <location>
        <begin position="80"/>
        <end position="102"/>
    </location>
</feature>
<evidence type="ECO:0000256" key="6">
    <source>
        <dbReference type="SAM" id="Phobius"/>
    </source>
</evidence>
<comment type="subcellular location">
    <subcellularLocation>
        <location evidence="1">Membrane</location>
        <topology evidence="1">Multi-pass membrane protein</topology>
    </subcellularLocation>
</comment>
<dbReference type="HOGENOM" id="CLU_022332_1_2_1"/>
<dbReference type="Proteomes" id="UP000000759">
    <property type="component" value="Chromosome 16"/>
</dbReference>
<dbReference type="eggNOG" id="KOG1443">
    <property type="taxonomic scope" value="Eukaryota"/>
</dbReference>
<dbReference type="Pfam" id="PF03151">
    <property type="entry name" value="TPT"/>
    <property type="match status" value="1"/>
</dbReference>
<dbReference type="PANTHER" id="PTHR11132">
    <property type="entry name" value="SOLUTE CARRIER FAMILY 35"/>
    <property type="match status" value="1"/>
</dbReference>
<keyword evidence="2 6" id="KW-0812">Transmembrane</keyword>
<name>B7G6K0_PHATC</name>
<dbReference type="OMA" id="WLMKSFP"/>
<dbReference type="RefSeq" id="XP_002182741.1">
    <property type="nucleotide sequence ID" value="XM_002182705.1"/>
</dbReference>
<dbReference type="GeneID" id="7203396"/>
<feature type="region of interest" description="Disordered" evidence="5">
    <location>
        <begin position="365"/>
        <end position="386"/>
    </location>
</feature>
<proteinExistence type="predicted"/>
<evidence type="ECO:0000313" key="9">
    <source>
        <dbReference type="Proteomes" id="UP000000759"/>
    </source>
</evidence>
<reference evidence="8 9" key="1">
    <citation type="journal article" date="2008" name="Nature">
        <title>The Phaeodactylum genome reveals the evolutionary history of diatom genomes.</title>
        <authorList>
            <person name="Bowler C."/>
            <person name="Allen A.E."/>
            <person name="Badger J.H."/>
            <person name="Grimwood J."/>
            <person name="Jabbari K."/>
            <person name="Kuo A."/>
            <person name="Maheswari U."/>
            <person name="Martens C."/>
            <person name="Maumus F."/>
            <person name="Otillar R.P."/>
            <person name="Rayko E."/>
            <person name="Salamov A."/>
            <person name="Vandepoele K."/>
            <person name="Beszteri B."/>
            <person name="Gruber A."/>
            <person name="Heijde M."/>
            <person name="Katinka M."/>
            <person name="Mock T."/>
            <person name="Valentin K."/>
            <person name="Verret F."/>
            <person name="Berges J.A."/>
            <person name="Brownlee C."/>
            <person name="Cadoret J.P."/>
            <person name="Chiovitti A."/>
            <person name="Choi C.J."/>
            <person name="Coesel S."/>
            <person name="De Martino A."/>
            <person name="Detter J.C."/>
            <person name="Durkin C."/>
            <person name="Falciatore A."/>
            <person name="Fournet J."/>
            <person name="Haruta M."/>
            <person name="Huysman M.J."/>
            <person name="Jenkins B.D."/>
            <person name="Jiroutova K."/>
            <person name="Jorgensen R.E."/>
            <person name="Joubert Y."/>
            <person name="Kaplan A."/>
            <person name="Kroger N."/>
            <person name="Kroth P.G."/>
            <person name="La Roche J."/>
            <person name="Lindquist E."/>
            <person name="Lommer M."/>
            <person name="Martin-Jezequel V."/>
            <person name="Lopez P.J."/>
            <person name="Lucas S."/>
            <person name="Mangogna M."/>
            <person name="McGinnis K."/>
            <person name="Medlin L.K."/>
            <person name="Montsant A."/>
            <person name="Oudot-Le Secq M.P."/>
            <person name="Napoli C."/>
            <person name="Obornik M."/>
            <person name="Parker M.S."/>
            <person name="Petit J.L."/>
            <person name="Porcel B.M."/>
            <person name="Poulsen N."/>
            <person name="Robison M."/>
            <person name="Rychlewski L."/>
            <person name="Rynearson T.A."/>
            <person name="Schmutz J."/>
            <person name="Shapiro H."/>
            <person name="Siaut M."/>
            <person name="Stanley M."/>
            <person name="Sussman M.R."/>
            <person name="Taylor A.R."/>
            <person name="Vardi A."/>
            <person name="von Dassow P."/>
            <person name="Vyverman W."/>
            <person name="Willis A."/>
            <person name="Wyrwicz L.S."/>
            <person name="Rokhsar D.S."/>
            <person name="Weissenbach J."/>
            <person name="Armbrust E.V."/>
            <person name="Green B.R."/>
            <person name="Van de Peer Y."/>
            <person name="Grigoriev I.V."/>
        </authorList>
    </citation>
    <scope>NUCLEOTIDE SEQUENCE [LARGE SCALE GENOMIC DNA]</scope>
    <source>
        <strain evidence="8 9">CCAP 1055/1</strain>
    </source>
</reference>
<evidence type="ECO:0000256" key="1">
    <source>
        <dbReference type="ARBA" id="ARBA00004141"/>
    </source>
</evidence>